<keyword evidence="10" id="KW-1185">Reference proteome</keyword>
<evidence type="ECO:0000256" key="3">
    <source>
        <dbReference type="ARBA" id="ARBA00022768"/>
    </source>
</evidence>
<dbReference type="EMBL" id="ABOX02000062">
    <property type="protein sequence ID" value="EEF57613.1"/>
    <property type="molecule type" value="Genomic_DNA"/>
</dbReference>
<dbReference type="NCBIfam" id="TIGR00116">
    <property type="entry name" value="tsf"/>
    <property type="match status" value="1"/>
</dbReference>
<evidence type="ECO:0000256" key="6">
    <source>
        <dbReference type="RuleBase" id="RU000642"/>
    </source>
</evidence>
<dbReference type="InterPro" id="IPR036402">
    <property type="entry name" value="EF-Ts_dimer_sf"/>
</dbReference>
<dbReference type="Proteomes" id="UP000003688">
    <property type="component" value="Unassembled WGS sequence"/>
</dbReference>
<comment type="caution">
    <text evidence="9">The sequence shown here is derived from an EMBL/GenBank/DDBJ whole genome shotgun (WGS) entry which is preliminary data.</text>
</comment>
<organism evidence="9 10">
    <name type="scientific">Pedosphaera parvula (strain Ellin514)</name>
    <dbReference type="NCBI Taxonomy" id="320771"/>
    <lineage>
        <taxon>Bacteria</taxon>
        <taxon>Pseudomonadati</taxon>
        <taxon>Verrucomicrobiota</taxon>
        <taxon>Pedosphaerae</taxon>
        <taxon>Pedosphaerales</taxon>
        <taxon>Pedosphaeraceae</taxon>
        <taxon>Pedosphaera</taxon>
    </lineage>
</organism>
<keyword evidence="5" id="KW-0963">Cytoplasm</keyword>
<sequence length="282" mass="30039">MAEITAASVGKLREMTNAGLMDCKKALSEAAGDMEKAVDILRKKGAASAAKKASREANEGVIAQSIAPGAKAGILVEINCETDFVARNEGFRAFCDEVAKTLLNNPKTDLEAMRTAQVAKIGENIQIARHHRLEVSGNGMVAAYIHTGAKVGVLVEVGAGKESTVANEEFKQLVRDITLQIAAGSPGVVSREHVPADVIAKEREIASQSDRLKGKPAAALEKILQGVLDKFYQGYCLVDQGFVKRNSEVTVREHVASVSKQLGDEITVRGFVRFQVGEAPAA</sequence>
<dbReference type="SUPFAM" id="SSF46934">
    <property type="entry name" value="UBA-like"/>
    <property type="match status" value="1"/>
</dbReference>
<dbReference type="GO" id="GO:0003746">
    <property type="term" value="F:translation elongation factor activity"/>
    <property type="evidence" value="ECO:0007669"/>
    <property type="project" value="UniProtKB-UniRule"/>
</dbReference>
<accession>B9XRC6</accession>
<evidence type="ECO:0000256" key="1">
    <source>
        <dbReference type="ARBA" id="ARBA00005532"/>
    </source>
</evidence>
<dbReference type="Gene3D" id="3.30.479.20">
    <property type="entry name" value="Elongation factor Ts, dimerisation domain"/>
    <property type="match status" value="2"/>
</dbReference>
<dbReference type="SUPFAM" id="SSF54713">
    <property type="entry name" value="Elongation factor Ts (EF-Ts), dimerisation domain"/>
    <property type="match status" value="2"/>
</dbReference>
<dbReference type="Pfam" id="PF00889">
    <property type="entry name" value="EF_TS"/>
    <property type="match status" value="1"/>
</dbReference>
<name>B9XRC6_PEDPL</name>
<evidence type="ECO:0000259" key="8">
    <source>
        <dbReference type="Pfam" id="PF00889"/>
    </source>
</evidence>
<dbReference type="FunFam" id="1.10.8.10:FF:000001">
    <property type="entry name" value="Elongation factor Ts"/>
    <property type="match status" value="1"/>
</dbReference>
<dbReference type="AlphaFoldDB" id="B9XRC6"/>
<dbReference type="HAMAP" id="MF_00050">
    <property type="entry name" value="EF_Ts"/>
    <property type="match status" value="1"/>
</dbReference>
<dbReference type="Gene3D" id="1.10.286.20">
    <property type="match status" value="1"/>
</dbReference>
<evidence type="ECO:0000313" key="10">
    <source>
        <dbReference type="Proteomes" id="UP000003688"/>
    </source>
</evidence>
<dbReference type="InterPro" id="IPR014039">
    <property type="entry name" value="Transl_elong_EFTs/EF1B_dimer"/>
</dbReference>
<dbReference type="FunFam" id="1.10.286.20:FF:000001">
    <property type="entry name" value="Elongation factor Ts"/>
    <property type="match status" value="1"/>
</dbReference>
<protein>
    <recommendedName>
        <fullName evidence="2 5">Elongation factor Ts</fullName>
        <shortName evidence="5">EF-Ts</shortName>
    </recommendedName>
</protein>
<feature type="domain" description="Translation elongation factor EFTs/EF1B dimerisation" evidence="8">
    <location>
        <begin position="73"/>
        <end position="278"/>
    </location>
</feature>
<evidence type="ECO:0000256" key="7">
    <source>
        <dbReference type="RuleBase" id="RU000643"/>
    </source>
</evidence>
<dbReference type="GO" id="GO:0005737">
    <property type="term" value="C:cytoplasm"/>
    <property type="evidence" value="ECO:0007669"/>
    <property type="project" value="UniProtKB-SubCell"/>
</dbReference>
<comment type="function">
    <text evidence="5 6">Associates with the EF-Tu.GDP complex and induces the exchange of GDP to GTP. It remains bound to the aminoacyl-tRNA.EF-Tu.GTP complex up to the GTP hydrolysis stage on the ribosome.</text>
</comment>
<dbReference type="InterPro" id="IPR001816">
    <property type="entry name" value="Transl_elong_EFTs/EF1B"/>
</dbReference>
<dbReference type="Gene3D" id="1.10.8.10">
    <property type="entry name" value="DNA helicase RuvA subunit, C-terminal domain"/>
    <property type="match status" value="1"/>
</dbReference>
<dbReference type="OrthoDB" id="9808348at2"/>
<gene>
    <name evidence="5" type="primary">tsf</name>
    <name evidence="9" type="ORF">Cflav_PD0481</name>
</gene>
<dbReference type="CDD" id="cd14275">
    <property type="entry name" value="UBA_EF-Ts"/>
    <property type="match status" value="1"/>
</dbReference>
<dbReference type="RefSeq" id="WP_007418359.1">
    <property type="nucleotide sequence ID" value="NZ_ABOX02000062.1"/>
</dbReference>
<evidence type="ECO:0000313" key="9">
    <source>
        <dbReference type="EMBL" id="EEF57613.1"/>
    </source>
</evidence>
<dbReference type="PROSITE" id="PS01126">
    <property type="entry name" value="EF_TS_1"/>
    <property type="match status" value="1"/>
</dbReference>
<dbReference type="PANTHER" id="PTHR11741">
    <property type="entry name" value="ELONGATION FACTOR TS"/>
    <property type="match status" value="1"/>
</dbReference>
<keyword evidence="4 5" id="KW-0648">Protein biosynthesis</keyword>
<reference evidence="9 10" key="1">
    <citation type="journal article" date="2011" name="J. Bacteriol.">
        <title>Genome sequence of 'Pedosphaera parvula' Ellin514, an aerobic Verrucomicrobial isolate from pasture soil.</title>
        <authorList>
            <person name="Kant R."/>
            <person name="van Passel M.W."/>
            <person name="Sangwan P."/>
            <person name="Palva A."/>
            <person name="Lucas S."/>
            <person name="Copeland A."/>
            <person name="Lapidus A."/>
            <person name="Glavina Del Rio T."/>
            <person name="Dalin E."/>
            <person name="Tice H."/>
            <person name="Bruce D."/>
            <person name="Goodwin L."/>
            <person name="Pitluck S."/>
            <person name="Chertkov O."/>
            <person name="Larimer F.W."/>
            <person name="Land M.L."/>
            <person name="Hauser L."/>
            <person name="Brettin T.S."/>
            <person name="Detter J.C."/>
            <person name="Han S."/>
            <person name="de Vos W.M."/>
            <person name="Janssen P.H."/>
            <person name="Smidt H."/>
        </authorList>
    </citation>
    <scope>NUCLEOTIDE SEQUENCE [LARGE SCALE GENOMIC DNA]</scope>
    <source>
        <strain evidence="9 10">Ellin514</strain>
    </source>
</reference>
<dbReference type="PROSITE" id="PS01127">
    <property type="entry name" value="EF_TS_2"/>
    <property type="match status" value="1"/>
</dbReference>
<evidence type="ECO:0000256" key="2">
    <source>
        <dbReference type="ARBA" id="ARBA00016956"/>
    </source>
</evidence>
<dbReference type="STRING" id="320771.Cflav_PD0481"/>
<dbReference type="InterPro" id="IPR018101">
    <property type="entry name" value="Transl_elong_Ts_CS"/>
</dbReference>
<proteinExistence type="inferred from homology"/>
<comment type="similarity">
    <text evidence="1 5 6">Belongs to the EF-Ts family.</text>
</comment>
<dbReference type="InterPro" id="IPR009060">
    <property type="entry name" value="UBA-like_sf"/>
</dbReference>
<dbReference type="PANTHER" id="PTHR11741:SF0">
    <property type="entry name" value="ELONGATION FACTOR TS, MITOCHONDRIAL"/>
    <property type="match status" value="1"/>
</dbReference>
<comment type="subcellular location">
    <subcellularLocation>
        <location evidence="5 7">Cytoplasm</location>
    </subcellularLocation>
</comment>
<feature type="region of interest" description="Involved in Mg(2+) ion dislocation from EF-Tu" evidence="5">
    <location>
        <begin position="82"/>
        <end position="85"/>
    </location>
</feature>
<evidence type="ECO:0000256" key="4">
    <source>
        <dbReference type="ARBA" id="ARBA00022917"/>
    </source>
</evidence>
<keyword evidence="3 5" id="KW-0251">Elongation factor</keyword>
<evidence type="ECO:0000256" key="5">
    <source>
        <dbReference type="HAMAP-Rule" id="MF_00050"/>
    </source>
</evidence>